<accession>A0A2R5GT15</accession>
<protein>
    <submittedName>
        <fullName evidence="2">Uncharacterized protein</fullName>
    </submittedName>
</protein>
<evidence type="ECO:0000256" key="1">
    <source>
        <dbReference type="SAM" id="MobiDB-lite"/>
    </source>
</evidence>
<dbReference type="Proteomes" id="UP000241890">
    <property type="component" value="Unassembled WGS sequence"/>
</dbReference>
<organism evidence="2 3">
    <name type="scientific">Hondaea fermentalgiana</name>
    <dbReference type="NCBI Taxonomy" id="2315210"/>
    <lineage>
        <taxon>Eukaryota</taxon>
        <taxon>Sar</taxon>
        <taxon>Stramenopiles</taxon>
        <taxon>Bigyra</taxon>
        <taxon>Labyrinthulomycetes</taxon>
        <taxon>Thraustochytrida</taxon>
        <taxon>Thraustochytriidae</taxon>
        <taxon>Hondaea</taxon>
    </lineage>
</organism>
<feature type="compositionally biased region" description="Acidic residues" evidence="1">
    <location>
        <begin position="69"/>
        <end position="84"/>
    </location>
</feature>
<comment type="caution">
    <text evidence="2">The sequence shown here is derived from an EMBL/GenBank/DDBJ whole genome shotgun (WGS) entry which is preliminary data.</text>
</comment>
<dbReference type="AlphaFoldDB" id="A0A2R5GT15"/>
<reference evidence="2 3" key="1">
    <citation type="submission" date="2017-12" db="EMBL/GenBank/DDBJ databases">
        <title>Sequencing, de novo assembly and annotation of complete genome of a new Thraustochytrid species, strain FCC1311.</title>
        <authorList>
            <person name="Sedici K."/>
            <person name="Godart F."/>
            <person name="Aiese Cigliano R."/>
            <person name="Sanseverino W."/>
            <person name="Barakat M."/>
            <person name="Ortet P."/>
            <person name="Marechal E."/>
            <person name="Cagnac O."/>
            <person name="Amato A."/>
        </authorList>
    </citation>
    <scope>NUCLEOTIDE SEQUENCE [LARGE SCALE GENOMIC DNA]</scope>
</reference>
<feature type="region of interest" description="Disordered" evidence="1">
    <location>
        <begin position="17"/>
        <end position="84"/>
    </location>
</feature>
<name>A0A2R5GT15_9STRA</name>
<feature type="compositionally biased region" description="Basic and acidic residues" evidence="1">
    <location>
        <begin position="19"/>
        <end position="33"/>
    </location>
</feature>
<sequence>MDGRHEGRAGAKLLCMRGEGGRVDGPPRDHDHGQALPAACLGNPAPPRPSDGAAMRSAAAGFGGLESPSELELELEELEADSKN</sequence>
<evidence type="ECO:0000313" key="2">
    <source>
        <dbReference type="EMBL" id="GBG34002.1"/>
    </source>
</evidence>
<gene>
    <name evidence="2" type="ORF">FCC1311_102252</name>
</gene>
<evidence type="ECO:0000313" key="3">
    <source>
        <dbReference type="Proteomes" id="UP000241890"/>
    </source>
</evidence>
<keyword evidence="3" id="KW-1185">Reference proteome</keyword>
<dbReference type="InParanoid" id="A0A2R5GT15"/>
<proteinExistence type="predicted"/>
<dbReference type="EMBL" id="BEYU01000177">
    <property type="protein sequence ID" value="GBG34002.1"/>
    <property type="molecule type" value="Genomic_DNA"/>
</dbReference>